<name>A0ABS0CLI3_9NOCA</name>
<dbReference type="Proteomes" id="UP000702209">
    <property type="component" value="Unassembled WGS sequence"/>
</dbReference>
<evidence type="ECO:0000256" key="2">
    <source>
        <dbReference type="ARBA" id="ARBA00034078"/>
    </source>
</evidence>
<dbReference type="NCBIfam" id="TIGR00738">
    <property type="entry name" value="rrf2_super"/>
    <property type="match status" value="1"/>
</dbReference>
<evidence type="ECO:0000313" key="4">
    <source>
        <dbReference type="Proteomes" id="UP000702209"/>
    </source>
</evidence>
<dbReference type="SUPFAM" id="SSF46785">
    <property type="entry name" value="Winged helix' DNA-binding domain"/>
    <property type="match status" value="1"/>
</dbReference>
<protein>
    <submittedName>
        <fullName evidence="3">Rrf2 family transcriptional regulator</fullName>
    </submittedName>
</protein>
<dbReference type="InterPro" id="IPR000944">
    <property type="entry name" value="Tscrpt_reg_Rrf2"/>
</dbReference>
<dbReference type="InterPro" id="IPR036390">
    <property type="entry name" value="WH_DNA-bd_sf"/>
</dbReference>
<gene>
    <name evidence="3" type="ORF">IU459_08020</name>
</gene>
<keyword evidence="1" id="KW-0238">DNA-binding</keyword>
<dbReference type="EMBL" id="JADLQX010000004">
    <property type="protein sequence ID" value="MBF6297488.1"/>
    <property type="molecule type" value="Genomic_DNA"/>
</dbReference>
<dbReference type="InterPro" id="IPR036388">
    <property type="entry name" value="WH-like_DNA-bd_sf"/>
</dbReference>
<dbReference type="PANTHER" id="PTHR33221:SF4">
    <property type="entry name" value="HTH-TYPE TRANSCRIPTIONAL REPRESSOR NSRR"/>
    <property type="match status" value="1"/>
</dbReference>
<evidence type="ECO:0000313" key="3">
    <source>
        <dbReference type="EMBL" id="MBF6297488.1"/>
    </source>
</evidence>
<reference evidence="3 4" key="1">
    <citation type="submission" date="2020-10" db="EMBL/GenBank/DDBJ databases">
        <title>Identification of Nocardia species via Next-generation sequencing and recognition of intraspecies genetic diversity.</title>
        <authorList>
            <person name="Li P."/>
            <person name="Li P."/>
            <person name="Lu B."/>
        </authorList>
    </citation>
    <scope>NUCLEOTIDE SEQUENCE [LARGE SCALE GENOMIC DNA]</scope>
    <source>
        <strain evidence="3 4">BJ06-0157</strain>
    </source>
</reference>
<proteinExistence type="predicted"/>
<comment type="caution">
    <text evidence="3">The sequence shown here is derived from an EMBL/GenBank/DDBJ whole genome shotgun (WGS) entry which is preliminary data.</text>
</comment>
<dbReference type="PANTHER" id="PTHR33221">
    <property type="entry name" value="WINGED HELIX-TURN-HELIX TRANSCRIPTIONAL REGULATOR, RRF2 FAMILY"/>
    <property type="match status" value="1"/>
</dbReference>
<organism evidence="3 4">
    <name type="scientific">Nocardia amamiensis</name>
    <dbReference type="NCBI Taxonomy" id="404578"/>
    <lineage>
        <taxon>Bacteria</taxon>
        <taxon>Bacillati</taxon>
        <taxon>Actinomycetota</taxon>
        <taxon>Actinomycetes</taxon>
        <taxon>Mycobacteriales</taxon>
        <taxon>Nocardiaceae</taxon>
        <taxon>Nocardia</taxon>
    </lineage>
</organism>
<evidence type="ECO:0000256" key="1">
    <source>
        <dbReference type="ARBA" id="ARBA00023125"/>
    </source>
</evidence>
<dbReference type="PROSITE" id="PS51197">
    <property type="entry name" value="HTH_RRF2_2"/>
    <property type="match status" value="1"/>
</dbReference>
<accession>A0ABS0CLI3</accession>
<keyword evidence="4" id="KW-1185">Reference proteome</keyword>
<dbReference type="Gene3D" id="1.10.10.10">
    <property type="entry name" value="Winged helix-like DNA-binding domain superfamily/Winged helix DNA-binding domain"/>
    <property type="match status" value="1"/>
</dbReference>
<dbReference type="RefSeq" id="WP_195128883.1">
    <property type="nucleotide sequence ID" value="NZ_JADLQX010000004.1"/>
</dbReference>
<comment type="cofactor">
    <cofactor evidence="2">
        <name>[2Fe-2S] cluster</name>
        <dbReference type="ChEBI" id="CHEBI:190135"/>
    </cofactor>
</comment>
<dbReference type="Pfam" id="PF02082">
    <property type="entry name" value="Rrf2"/>
    <property type="match status" value="1"/>
</dbReference>
<sequence>MQLSPFTDIGLRTIMRLAVNDGADARVTTKLIARQVGASERHVAKAISQLVDLGLVEAHRGRSGGLFITAAGRTASVGELIRELEGDREVVACAQPHPCPLLGACRLRRILADAKKAFYTELDRYSIEDLVTSPTAELLHLLAHSPASVSTEREEVS</sequence>